<keyword evidence="1" id="KW-1133">Transmembrane helix</keyword>
<feature type="domain" description="PAS" evidence="2">
    <location>
        <begin position="117"/>
        <end position="173"/>
    </location>
</feature>
<keyword evidence="1" id="KW-0472">Membrane</keyword>
<dbReference type="SMART" id="SM00052">
    <property type="entry name" value="EAL"/>
    <property type="match status" value="1"/>
</dbReference>
<dbReference type="RefSeq" id="WP_119358609.1">
    <property type="nucleotide sequence ID" value="NZ_BJXM01000007.1"/>
</dbReference>
<feature type="transmembrane region" description="Helical" evidence="1">
    <location>
        <begin position="16"/>
        <end position="35"/>
    </location>
</feature>
<evidence type="ECO:0000259" key="2">
    <source>
        <dbReference type="PROSITE" id="PS50112"/>
    </source>
</evidence>
<sequence length="661" mass="72178">MGDPTPLPDLSPLKPIPWSVALLSLASYVGFYLLAYPHIGGAASPVVALWVGLLGWGYGPRVGVWAGLLSIPLHGLLFWGLKLPLELAFLRPAPYLWVALGFAAGWLRQTLERLRGSEERYGQLVRQAPVGILVHDGEVVHYANARALQILGAKSGEVLGKPLRALLTPESQQIWETLGEGAPRPARGDQTAPLELKLLRPDAQTVAVEWSAVPLHLGGRKAFQVVLHDLTRTQELQATLEHLTYRDPVTDLPNRAALREFASGLLTKGHTVGVLWLEPQDFRDYISALGHEGADHLLQVLAQRLAASVPPGGLLAHLGGGSFVLLAPYPEVEGPQSLANPLLEGLQSPVLLGGQPIHLRAAVGIATYPQDGLVLDQLLSAAAAAYAQARLERHWVAHYDPRRSQDVREQMSLESDLHEALERGELSLYFQPVLDLCREQIVGVEALARWFHPTRGAVSPGVFIPLAEERGLIRALDRMVLEEALRTAVTLPGWVAVNLSAQSFLDPGLPKFVWDCLDRFGVEPWRLVLEITERVLALPAKAQPVLKELQALGVQVAVDDFGTGYSSLSYLREFNLNYLKVDQAFTGRIGASQKDEAVLEGILILAAGLGLRVIAEGVEKPIQLRWLKEAGGELAQGYHIARPMGTEALHQLLENWQPSSR</sequence>
<dbReference type="NCBIfam" id="TIGR00229">
    <property type="entry name" value="sensory_box"/>
    <property type="match status" value="1"/>
</dbReference>
<dbReference type="Pfam" id="PF13426">
    <property type="entry name" value="PAS_9"/>
    <property type="match status" value="1"/>
</dbReference>
<dbReference type="SUPFAM" id="SSF141868">
    <property type="entry name" value="EAL domain-like"/>
    <property type="match status" value="1"/>
</dbReference>
<dbReference type="PROSITE" id="PS50883">
    <property type="entry name" value="EAL"/>
    <property type="match status" value="1"/>
</dbReference>
<feature type="transmembrane region" description="Helical" evidence="1">
    <location>
        <begin position="64"/>
        <end position="81"/>
    </location>
</feature>
<dbReference type="CDD" id="cd01948">
    <property type="entry name" value="EAL"/>
    <property type="match status" value="1"/>
</dbReference>
<feature type="transmembrane region" description="Helical" evidence="1">
    <location>
        <begin position="88"/>
        <end position="107"/>
    </location>
</feature>
<dbReference type="SMART" id="SM00091">
    <property type="entry name" value="PAS"/>
    <property type="match status" value="1"/>
</dbReference>
<evidence type="ECO:0000313" key="5">
    <source>
        <dbReference type="EMBL" id="RIH90753.1"/>
    </source>
</evidence>
<dbReference type="Pfam" id="PF00990">
    <property type="entry name" value="GGDEF"/>
    <property type="match status" value="1"/>
</dbReference>
<dbReference type="SUPFAM" id="SSF55785">
    <property type="entry name" value="PYP-like sensor domain (PAS domain)"/>
    <property type="match status" value="1"/>
</dbReference>
<dbReference type="Gene3D" id="3.30.70.270">
    <property type="match status" value="1"/>
</dbReference>
<dbReference type="CDD" id="cd00130">
    <property type="entry name" value="PAS"/>
    <property type="match status" value="1"/>
</dbReference>
<dbReference type="SUPFAM" id="SSF55073">
    <property type="entry name" value="Nucleotide cyclase"/>
    <property type="match status" value="1"/>
</dbReference>
<dbReference type="InterPro" id="IPR035965">
    <property type="entry name" value="PAS-like_dom_sf"/>
</dbReference>
<dbReference type="InterPro" id="IPR000014">
    <property type="entry name" value="PAS"/>
</dbReference>
<protein>
    <submittedName>
        <fullName evidence="5">Phytochrome-like protein cph2</fullName>
    </submittedName>
</protein>
<keyword evidence="1" id="KW-0812">Transmembrane</keyword>
<feature type="domain" description="EAL" evidence="3">
    <location>
        <begin position="410"/>
        <end position="657"/>
    </location>
</feature>
<dbReference type="Pfam" id="PF00563">
    <property type="entry name" value="EAL"/>
    <property type="match status" value="1"/>
</dbReference>
<feature type="domain" description="GGDEF" evidence="4">
    <location>
        <begin position="270"/>
        <end position="401"/>
    </location>
</feature>
<accession>A0A399F3S9</accession>
<dbReference type="PROSITE" id="PS50112">
    <property type="entry name" value="PAS"/>
    <property type="match status" value="1"/>
</dbReference>
<dbReference type="InterPro" id="IPR052155">
    <property type="entry name" value="Biofilm_reg_signaling"/>
</dbReference>
<dbReference type="InterPro" id="IPR043128">
    <property type="entry name" value="Rev_trsase/Diguanyl_cyclase"/>
</dbReference>
<dbReference type="Proteomes" id="UP000266178">
    <property type="component" value="Unassembled WGS sequence"/>
</dbReference>
<name>A0A399F3S9_9DEIN</name>
<keyword evidence="6" id="KW-1185">Reference proteome</keyword>
<dbReference type="SMART" id="SM00267">
    <property type="entry name" value="GGDEF"/>
    <property type="match status" value="1"/>
</dbReference>
<dbReference type="Gene3D" id="3.20.20.450">
    <property type="entry name" value="EAL domain"/>
    <property type="match status" value="1"/>
</dbReference>
<feature type="transmembrane region" description="Helical" evidence="1">
    <location>
        <begin position="42"/>
        <end position="58"/>
    </location>
</feature>
<gene>
    <name evidence="5" type="primary">cph2</name>
    <name evidence="5" type="ORF">Mgrana_03182</name>
</gene>
<dbReference type="PROSITE" id="PS50887">
    <property type="entry name" value="GGDEF"/>
    <property type="match status" value="1"/>
</dbReference>
<evidence type="ECO:0000259" key="3">
    <source>
        <dbReference type="PROSITE" id="PS50883"/>
    </source>
</evidence>
<evidence type="ECO:0000259" key="4">
    <source>
        <dbReference type="PROSITE" id="PS50887"/>
    </source>
</evidence>
<dbReference type="PANTHER" id="PTHR44757:SF2">
    <property type="entry name" value="BIOFILM ARCHITECTURE MAINTENANCE PROTEIN MBAA"/>
    <property type="match status" value="1"/>
</dbReference>
<dbReference type="InterPro" id="IPR035919">
    <property type="entry name" value="EAL_sf"/>
</dbReference>
<evidence type="ECO:0000256" key="1">
    <source>
        <dbReference type="SAM" id="Phobius"/>
    </source>
</evidence>
<proteinExistence type="predicted"/>
<dbReference type="EMBL" id="QWLB01000073">
    <property type="protein sequence ID" value="RIH90753.1"/>
    <property type="molecule type" value="Genomic_DNA"/>
</dbReference>
<dbReference type="Gene3D" id="3.30.450.20">
    <property type="entry name" value="PAS domain"/>
    <property type="match status" value="1"/>
</dbReference>
<organism evidence="5 6">
    <name type="scientific">Meiothermus granaticius NBRC 107808</name>
    <dbReference type="NCBI Taxonomy" id="1227551"/>
    <lineage>
        <taxon>Bacteria</taxon>
        <taxon>Thermotogati</taxon>
        <taxon>Deinococcota</taxon>
        <taxon>Deinococci</taxon>
        <taxon>Thermales</taxon>
        <taxon>Thermaceae</taxon>
        <taxon>Meiothermus</taxon>
    </lineage>
</organism>
<evidence type="ECO:0000313" key="6">
    <source>
        <dbReference type="Proteomes" id="UP000266178"/>
    </source>
</evidence>
<dbReference type="OrthoDB" id="9762141at2"/>
<dbReference type="InterPro" id="IPR000160">
    <property type="entry name" value="GGDEF_dom"/>
</dbReference>
<dbReference type="InterPro" id="IPR029787">
    <property type="entry name" value="Nucleotide_cyclase"/>
</dbReference>
<reference evidence="5 6" key="1">
    <citation type="submission" date="2018-08" db="EMBL/GenBank/DDBJ databases">
        <title>Meiothermus granaticius genome AF-68 sequencing project.</title>
        <authorList>
            <person name="Da Costa M.S."/>
            <person name="Albuquerque L."/>
            <person name="Raposo P."/>
            <person name="Froufe H.J.C."/>
            <person name="Barroso C.S."/>
            <person name="Egas C."/>
        </authorList>
    </citation>
    <scope>NUCLEOTIDE SEQUENCE [LARGE SCALE GENOMIC DNA]</scope>
    <source>
        <strain evidence="5 6">AF-68</strain>
    </source>
</reference>
<dbReference type="AlphaFoldDB" id="A0A399F3S9"/>
<dbReference type="NCBIfam" id="TIGR00254">
    <property type="entry name" value="GGDEF"/>
    <property type="match status" value="1"/>
</dbReference>
<comment type="caution">
    <text evidence="5">The sequence shown here is derived from an EMBL/GenBank/DDBJ whole genome shotgun (WGS) entry which is preliminary data.</text>
</comment>
<dbReference type="PANTHER" id="PTHR44757">
    <property type="entry name" value="DIGUANYLATE CYCLASE DGCP"/>
    <property type="match status" value="1"/>
</dbReference>
<dbReference type="InterPro" id="IPR001633">
    <property type="entry name" value="EAL_dom"/>
</dbReference>